<dbReference type="EMBL" id="KQ086211">
    <property type="protein sequence ID" value="KLO06389.1"/>
    <property type="molecule type" value="Genomic_DNA"/>
</dbReference>
<accession>A0A0H2R3I5</accession>
<dbReference type="Proteomes" id="UP000053477">
    <property type="component" value="Unassembled WGS sequence"/>
</dbReference>
<protein>
    <recommendedName>
        <fullName evidence="4">Zn(2)-C6 fungal-type domain-containing protein</fullName>
    </recommendedName>
</protein>
<evidence type="ECO:0000256" key="1">
    <source>
        <dbReference type="SAM" id="MobiDB-lite"/>
    </source>
</evidence>
<proteinExistence type="predicted"/>
<keyword evidence="3" id="KW-1185">Reference proteome</keyword>
<evidence type="ECO:0000313" key="2">
    <source>
        <dbReference type="EMBL" id="KLO06389.1"/>
    </source>
</evidence>
<sequence length="235" mass="25449">MAELETLGNQHTGTPKSTRSAKKNRTPCTTCQRLRKRCDNSKGYPCKGCKHKGRLCLRAIKKPRISCSDASLASGQSESVQPTITARAPMHKPHPTTIQDMPGNAACSIVKNYDAHAQAHGITQAYMQPEQPMQLDGGRGSVATYMHGGGPMAGETNLRSNATIYNSYVQTYHGFESHRAEHPTLGGTYSHNAIHNAEGSHPLAQGMPSLTYNAQESSFSQSSFNFGMTPLPGFE</sequence>
<gene>
    <name evidence="2" type="ORF">SCHPADRAFT_946124</name>
</gene>
<feature type="compositionally biased region" description="Polar residues" evidence="1">
    <location>
        <begin position="7"/>
        <end position="18"/>
    </location>
</feature>
<dbReference type="InParanoid" id="A0A0H2R3I5"/>
<dbReference type="AlphaFoldDB" id="A0A0H2R3I5"/>
<evidence type="ECO:0000313" key="3">
    <source>
        <dbReference type="Proteomes" id="UP000053477"/>
    </source>
</evidence>
<organism evidence="2 3">
    <name type="scientific">Schizopora paradoxa</name>
    <dbReference type="NCBI Taxonomy" id="27342"/>
    <lineage>
        <taxon>Eukaryota</taxon>
        <taxon>Fungi</taxon>
        <taxon>Dikarya</taxon>
        <taxon>Basidiomycota</taxon>
        <taxon>Agaricomycotina</taxon>
        <taxon>Agaricomycetes</taxon>
        <taxon>Hymenochaetales</taxon>
        <taxon>Schizoporaceae</taxon>
        <taxon>Schizopora</taxon>
    </lineage>
</organism>
<feature type="region of interest" description="Disordered" evidence="1">
    <location>
        <begin position="1"/>
        <end position="26"/>
    </location>
</feature>
<reference evidence="2 3" key="1">
    <citation type="submission" date="2015-04" db="EMBL/GenBank/DDBJ databases">
        <title>Complete genome sequence of Schizopora paradoxa KUC8140, a cosmopolitan wood degrader in East Asia.</title>
        <authorList>
            <consortium name="DOE Joint Genome Institute"/>
            <person name="Min B."/>
            <person name="Park H."/>
            <person name="Jang Y."/>
            <person name="Kim J.-J."/>
            <person name="Kim K.H."/>
            <person name="Pangilinan J."/>
            <person name="Lipzen A."/>
            <person name="Riley R."/>
            <person name="Grigoriev I.V."/>
            <person name="Spatafora J.W."/>
            <person name="Choi I.-G."/>
        </authorList>
    </citation>
    <scope>NUCLEOTIDE SEQUENCE [LARGE SCALE GENOMIC DNA]</scope>
    <source>
        <strain evidence="2 3">KUC8140</strain>
    </source>
</reference>
<name>A0A0H2R3I5_9AGAM</name>
<evidence type="ECO:0008006" key="4">
    <source>
        <dbReference type="Google" id="ProtNLM"/>
    </source>
</evidence>